<keyword evidence="2" id="KW-1185">Reference proteome</keyword>
<proteinExistence type="predicted"/>
<evidence type="ECO:0000313" key="2">
    <source>
        <dbReference type="Proteomes" id="UP001159363"/>
    </source>
</evidence>
<dbReference type="EMBL" id="JARBHB010000003">
    <property type="protein sequence ID" value="KAJ8887917.1"/>
    <property type="molecule type" value="Genomic_DNA"/>
</dbReference>
<comment type="caution">
    <text evidence="1">The sequence shown here is derived from an EMBL/GenBank/DDBJ whole genome shotgun (WGS) entry which is preliminary data.</text>
</comment>
<dbReference type="Proteomes" id="UP001159363">
    <property type="component" value="Chromosome 3"/>
</dbReference>
<accession>A0ABQ9HUK5</accession>
<name>A0ABQ9HUK5_9NEOP</name>
<organism evidence="1 2">
    <name type="scientific">Dryococelus australis</name>
    <dbReference type="NCBI Taxonomy" id="614101"/>
    <lineage>
        <taxon>Eukaryota</taxon>
        <taxon>Metazoa</taxon>
        <taxon>Ecdysozoa</taxon>
        <taxon>Arthropoda</taxon>
        <taxon>Hexapoda</taxon>
        <taxon>Insecta</taxon>
        <taxon>Pterygota</taxon>
        <taxon>Neoptera</taxon>
        <taxon>Polyneoptera</taxon>
        <taxon>Phasmatodea</taxon>
        <taxon>Verophasmatodea</taxon>
        <taxon>Anareolatae</taxon>
        <taxon>Phasmatidae</taxon>
        <taxon>Eurycanthinae</taxon>
        <taxon>Dryococelus</taxon>
    </lineage>
</organism>
<evidence type="ECO:0008006" key="3">
    <source>
        <dbReference type="Google" id="ProtNLM"/>
    </source>
</evidence>
<protein>
    <recommendedName>
        <fullName evidence="3">Receptor ligand binding region domain-containing protein</fullName>
    </recommendedName>
</protein>
<dbReference type="InterPro" id="IPR028082">
    <property type="entry name" value="Peripla_BP_I"/>
</dbReference>
<dbReference type="Gene3D" id="3.40.50.2300">
    <property type="match status" value="1"/>
</dbReference>
<sequence length="564" mass="62347">MGSLISTHVVELKPKHNQAGDKSPLEHGTLRDISSLNVGLVPGPRDMLPASLIFCAGTLYCMHSGSPCRAVVSIADTIPWTMLQCEISGVEVRLEPGAREMLHAVRALLLAAHWHQFTALVDYSASSSVLLRRDLASIFSAAPLSPTIHAIRADAPHQALFRYMPTSMQYSLLNNPCADGDAVVHRRLADVSRATRGVVVLICDLRTAERIASEARRLNMMDGHFVWLWVDTNSATAAEGNSTYTVNQPARHNATRPRAYHRTKNRKTGSLYKGEGYVFHICLGVVCQAVCLPGRWRRLGDDGRTTEDDGVVDSLPVGLLALRPRAVRLDRQLVRGAAKVLVDAVRRVLTLCVDSMPAPSAVDYRVSCWEQPPHAYRNFSALFVSRTLRSLATAQSLNSSILSQALSTSSHSRLRISDMPSPEAVLSRHQEPRFPKWVYKSTLQHLGLIIKLVVGRLWKRVAKARFHSQDDLVQKVLHTSIRTERCDYQKVCAMALKKSDVPAGRRDISPVNVFAANAVALPSLRQVPMTSLEHTDDTATLWLVGVTRETKMHMEPPLLTGDQS</sequence>
<reference evidence="1 2" key="1">
    <citation type="submission" date="2023-02" db="EMBL/GenBank/DDBJ databases">
        <title>LHISI_Scaffold_Assembly.</title>
        <authorList>
            <person name="Stuart O.P."/>
            <person name="Cleave R."/>
            <person name="Magrath M.J.L."/>
            <person name="Mikheyev A.S."/>
        </authorList>
    </citation>
    <scope>NUCLEOTIDE SEQUENCE [LARGE SCALE GENOMIC DNA]</scope>
    <source>
        <strain evidence="1">Daus_M_001</strain>
        <tissue evidence="1">Leg muscle</tissue>
    </source>
</reference>
<gene>
    <name evidence="1" type="ORF">PR048_007401</name>
</gene>
<dbReference type="SUPFAM" id="SSF53822">
    <property type="entry name" value="Periplasmic binding protein-like I"/>
    <property type="match status" value="1"/>
</dbReference>
<evidence type="ECO:0000313" key="1">
    <source>
        <dbReference type="EMBL" id="KAJ8887917.1"/>
    </source>
</evidence>